<dbReference type="EC" id="3.1.2.-" evidence="4"/>
<comment type="similarity">
    <text evidence="1">Belongs to the 4-hydroxybenzoyl-CoA thioesterase family.</text>
</comment>
<dbReference type="InterPro" id="IPR029069">
    <property type="entry name" value="HotDog_dom_sf"/>
</dbReference>
<evidence type="ECO:0000256" key="2">
    <source>
        <dbReference type="ARBA" id="ARBA00022801"/>
    </source>
</evidence>
<name>G2KPK5_MICAA</name>
<keyword evidence="2 4" id="KW-0378">Hydrolase</keyword>
<dbReference type="HOGENOM" id="CLU_101141_7_1_5"/>
<dbReference type="NCBIfam" id="TIGR02799">
    <property type="entry name" value="thio_ybgC"/>
    <property type="match status" value="1"/>
</dbReference>
<dbReference type="OrthoDB" id="9808429at2"/>
<keyword evidence="5" id="KW-1185">Reference proteome</keyword>
<dbReference type="FunFam" id="3.10.129.10:FF:000004">
    <property type="entry name" value="Tol-pal system-associated acyl-CoA thioesterase"/>
    <property type="match status" value="1"/>
</dbReference>
<evidence type="ECO:0000313" key="5">
    <source>
        <dbReference type="Proteomes" id="UP000009286"/>
    </source>
</evidence>
<dbReference type="InterPro" id="IPR006684">
    <property type="entry name" value="YbgC/YbaW"/>
</dbReference>
<dbReference type="SUPFAM" id="SSF54637">
    <property type="entry name" value="Thioesterase/thiol ester dehydrase-isomerase"/>
    <property type="match status" value="1"/>
</dbReference>
<sequence>MAAHEITARVYYEDTDAGGVVFYGNYMKFAERGRTELLRAIGFENSTLAREAGVLFVVRRITAEYMKPARLDDLLTIKTALKKVNNASFEMFQSIFCQNQMIFSMDVTLVTINMDGKPVRLPDNLRDKLSNFSV</sequence>
<dbReference type="InterPro" id="IPR050563">
    <property type="entry name" value="4-hydroxybenzoyl-CoA_TE"/>
</dbReference>
<dbReference type="eggNOG" id="COG0824">
    <property type="taxonomic scope" value="Bacteria"/>
</dbReference>
<dbReference type="GO" id="GO:0047617">
    <property type="term" value="F:fatty acyl-CoA hydrolase activity"/>
    <property type="evidence" value="ECO:0007669"/>
    <property type="project" value="TreeGrafter"/>
</dbReference>
<evidence type="ECO:0000256" key="1">
    <source>
        <dbReference type="ARBA" id="ARBA00005953"/>
    </source>
</evidence>
<dbReference type="InterPro" id="IPR014166">
    <property type="entry name" value="Tol-Pal_acyl-CoA_thioesterase"/>
</dbReference>
<proteinExistence type="inferred from homology"/>
<protein>
    <submittedName>
        <fullName evidence="4">Tol-pal system-associated acyl-CoA thioesterase</fullName>
        <ecNumber evidence="4">3.1.2.-</ecNumber>
    </submittedName>
</protein>
<dbReference type="Gene3D" id="3.10.129.10">
    <property type="entry name" value="Hotdog Thioesterase"/>
    <property type="match status" value="1"/>
</dbReference>
<dbReference type="InterPro" id="IPR006683">
    <property type="entry name" value="Thioestr_dom"/>
</dbReference>
<dbReference type="RefSeq" id="WP_014102728.1">
    <property type="nucleotide sequence ID" value="NC_016026.1"/>
</dbReference>
<dbReference type="PANTHER" id="PTHR31793:SF37">
    <property type="entry name" value="ACYL-COA THIOESTER HYDROLASE YBGC"/>
    <property type="match status" value="1"/>
</dbReference>
<dbReference type="PANTHER" id="PTHR31793">
    <property type="entry name" value="4-HYDROXYBENZOYL-COA THIOESTERASE FAMILY MEMBER"/>
    <property type="match status" value="1"/>
</dbReference>
<dbReference type="CDD" id="cd00586">
    <property type="entry name" value="4HBT"/>
    <property type="match status" value="1"/>
</dbReference>
<accession>G2KPK5</accession>
<dbReference type="Pfam" id="PF03061">
    <property type="entry name" value="4HBT"/>
    <property type="match status" value="1"/>
</dbReference>
<organism evidence="4 5">
    <name type="scientific">Micavibrio aeruginosavorus (strain ARL-13)</name>
    <dbReference type="NCBI Taxonomy" id="856793"/>
    <lineage>
        <taxon>Bacteria</taxon>
        <taxon>Pseudomonadati</taxon>
        <taxon>Bdellovibrionota</taxon>
        <taxon>Bdellovibrionia</taxon>
        <taxon>Bdellovibrionales</taxon>
        <taxon>Pseudobdellovibrionaceae</taxon>
        <taxon>Micavibrio</taxon>
    </lineage>
</organism>
<evidence type="ECO:0000313" key="4">
    <source>
        <dbReference type="EMBL" id="AEP09505.1"/>
    </source>
</evidence>
<dbReference type="PIRSF" id="PIRSF003230">
    <property type="entry name" value="YbgC"/>
    <property type="match status" value="1"/>
</dbReference>
<dbReference type="NCBIfam" id="TIGR00051">
    <property type="entry name" value="YbgC/FadM family acyl-CoA thioesterase"/>
    <property type="match status" value="1"/>
</dbReference>
<evidence type="ECO:0000259" key="3">
    <source>
        <dbReference type="Pfam" id="PF03061"/>
    </source>
</evidence>
<dbReference type="AlphaFoldDB" id="G2KPK5"/>
<dbReference type="KEGG" id="mai:MICA_1182"/>
<dbReference type="STRING" id="856793.MICA_1182"/>
<feature type="domain" description="Thioesterase" evidence="3">
    <location>
        <begin position="18"/>
        <end position="101"/>
    </location>
</feature>
<reference evidence="4 5" key="1">
    <citation type="journal article" date="2011" name="BMC Genomics">
        <title>Genomic insights into an obligate epibiotic bacterial predator: Micavibrio aeruginosavorus ARL-13.</title>
        <authorList>
            <person name="Wang Z."/>
            <person name="Kadouri D."/>
            <person name="Wu M."/>
        </authorList>
    </citation>
    <scope>NUCLEOTIDE SEQUENCE [LARGE SCALE GENOMIC DNA]</scope>
    <source>
        <strain evidence="4 5">ARL-13</strain>
    </source>
</reference>
<dbReference type="Proteomes" id="UP000009286">
    <property type="component" value="Chromosome"/>
</dbReference>
<dbReference type="EMBL" id="CP002382">
    <property type="protein sequence ID" value="AEP09505.1"/>
    <property type="molecule type" value="Genomic_DNA"/>
</dbReference>
<gene>
    <name evidence="4" type="primary">ybgC</name>
    <name evidence="4" type="ordered locus">MICA_1182</name>
</gene>